<evidence type="ECO:0000313" key="2">
    <source>
        <dbReference type="EMBL" id="CAH2275898.1"/>
    </source>
</evidence>
<gene>
    <name evidence="2" type="ORF">PECUL_23A003858</name>
</gene>
<organism evidence="2 3">
    <name type="scientific">Pelobates cultripes</name>
    <name type="common">Western spadefoot toad</name>
    <dbReference type="NCBI Taxonomy" id="61616"/>
    <lineage>
        <taxon>Eukaryota</taxon>
        <taxon>Metazoa</taxon>
        <taxon>Chordata</taxon>
        <taxon>Craniata</taxon>
        <taxon>Vertebrata</taxon>
        <taxon>Euteleostomi</taxon>
        <taxon>Amphibia</taxon>
        <taxon>Batrachia</taxon>
        <taxon>Anura</taxon>
        <taxon>Pelobatoidea</taxon>
        <taxon>Pelobatidae</taxon>
        <taxon>Pelobates</taxon>
    </lineage>
</organism>
<feature type="compositionally biased region" description="Basic and acidic residues" evidence="1">
    <location>
        <begin position="46"/>
        <end position="59"/>
    </location>
</feature>
<dbReference type="EMBL" id="OW240914">
    <property type="protein sequence ID" value="CAH2275898.1"/>
    <property type="molecule type" value="Genomic_DNA"/>
</dbReference>
<evidence type="ECO:0000256" key="1">
    <source>
        <dbReference type="SAM" id="MobiDB-lite"/>
    </source>
</evidence>
<accession>A0AAD1RPA9</accession>
<sequence length="124" mass="13739">MSEQPAELKSWLFSAIVESMPKTIAVYHEQAKSVSKPHLALNISKSDESHNDADHDGAPCKRPWTHQPKNPRLSLPSMNHPILDPLEGSTLYSWTSTAQGTLMRKNIPFNNKPLVLTSTPANPS</sequence>
<keyword evidence="3" id="KW-1185">Reference proteome</keyword>
<reference evidence="2" key="1">
    <citation type="submission" date="2022-03" db="EMBL/GenBank/DDBJ databases">
        <authorList>
            <person name="Alioto T."/>
            <person name="Alioto T."/>
            <person name="Gomez Garrido J."/>
        </authorList>
    </citation>
    <scope>NUCLEOTIDE SEQUENCE</scope>
</reference>
<protein>
    <submittedName>
        <fullName evidence="2">Uncharacterized protein</fullName>
    </submittedName>
</protein>
<proteinExistence type="predicted"/>
<name>A0AAD1RPA9_PELCU</name>
<feature type="region of interest" description="Disordered" evidence="1">
    <location>
        <begin position="46"/>
        <end position="80"/>
    </location>
</feature>
<dbReference type="AlphaFoldDB" id="A0AAD1RPA9"/>
<dbReference type="Proteomes" id="UP001295444">
    <property type="component" value="Chromosome 03"/>
</dbReference>
<evidence type="ECO:0000313" key="3">
    <source>
        <dbReference type="Proteomes" id="UP001295444"/>
    </source>
</evidence>